<organism evidence="2 3">
    <name type="scientific">Onychostoma macrolepis</name>
    <dbReference type="NCBI Taxonomy" id="369639"/>
    <lineage>
        <taxon>Eukaryota</taxon>
        <taxon>Metazoa</taxon>
        <taxon>Chordata</taxon>
        <taxon>Craniata</taxon>
        <taxon>Vertebrata</taxon>
        <taxon>Euteleostomi</taxon>
        <taxon>Actinopterygii</taxon>
        <taxon>Neopterygii</taxon>
        <taxon>Teleostei</taxon>
        <taxon>Ostariophysi</taxon>
        <taxon>Cypriniformes</taxon>
        <taxon>Cyprinidae</taxon>
        <taxon>Acrossocheilinae</taxon>
        <taxon>Onychostoma</taxon>
    </lineage>
</organism>
<sequence>MYDSKGELLLIHAVREREKSPALFTQETGVSDEIWSTETRVFGFGGLKDLQCTAAFIQETGLLLSLIEAKIYTKTIIKKSEVGENGQVMVCIGDKLVAQYFCNAGICWNETNTVGQLIEQSGNLVLIMQNISSIDRFDAFHNQKPILRNFTLDEVLPTSAAPDLTDEDVTLKPSITRTVLRTSAAPDLTDGGLNPSITPTVPPTSTTPTLAEEALNQRHLEPRNKTGTTKALIVVALALAAVVVLVAIRLDLKSGRNGRIARAIAFFRRGCCDPVPNQHDGNSVEMQSLAAPV</sequence>
<protein>
    <submittedName>
        <fullName evidence="2">Uncharacterized protein</fullName>
    </submittedName>
</protein>
<evidence type="ECO:0000313" key="3">
    <source>
        <dbReference type="Proteomes" id="UP000579812"/>
    </source>
</evidence>
<accession>A0A7J6BN06</accession>
<comment type="caution">
    <text evidence="2">The sequence shown here is derived from an EMBL/GenBank/DDBJ whole genome shotgun (WGS) entry which is preliminary data.</text>
</comment>
<keyword evidence="1" id="KW-1133">Transmembrane helix</keyword>
<keyword evidence="3" id="KW-1185">Reference proteome</keyword>
<dbReference type="EMBL" id="JAAMOB010000023">
    <property type="protein sequence ID" value="KAF4096306.1"/>
    <property type="molecule type" value="Genomic_DNA"/>
</dbReference>
<gene>
    <name evidence="2" type="ORF">G5714_022275</name>
</gene>
<keyword evidence="1" id="KW-0812">Transmembrane</keyword>
<reference evidence="2 3" key="1">
    <citation type="submission" date="2020-04" db="EMBL/GenBank/DDBJ databases">
        <title>Chromosome-level genome assembly of a cyprinid fish Onychostoma macrolepis by integration of Nanopore Sequencing, Bionano and Hi-C technology.</title>
        <authorList>
            <person name="Wang D."/>
        </authorList>
    </citation>
    <scope>NUCLEOTIDE SEQUENCE [LARGE SCALE GENOMIC DNA]</scope>
    <source>
        <strain evidence="2">SWU-2019</strain>
        <tissue evidence="2">Muscle</tissue>
    </source>
</reference>
<evidence type="ECO:0000313" key="2">
    <source>
        <dbReference type="EMBL" id="KAF4096306.1"/>
    </source>
</evidence>
<name>A0A7J6BN06_9TELE</name>
<feature type="transmembrane region" description="Helical" evidence="1">
    <location>
        <begin position="231"/>
        <end position="252"/>
    </location>
</feature>
<keyword evidence="1" id="KW-0472">Membrane</keyword>
<evidence type="ECO:0000256" key="1">
    <source>
        <dbReference type="SAM" id="Phobius"/>
    </source>
</evidence>
<dbReference type="Proteomes" id="UP000579812">
    <property type="component" value="Unassembled WGS sequence"/>
</dbReference>
<dbReference type="AlphaFoldDB" id="A0A7J6BN06"/>
<proteinExistence type="predicted"/>